<dbReference type="GO" id="GO:0003887">
    <property type="term" value="F:DNA-directed DNA polymerase activity"/>
    <property type="evidence" value="ECO:0007669"/>
    <property type="project" value="UniProtKB-KW"/>
</dbReference>
<dbReference type="PANTHER" id="PTHR42648">
    <property type="entry name" value="TRANSPOSASE, PUTATIVE-RELATED"/>
    <property type="match status" value="1"/>
</dbReference>
<dbReference type="GO" id="GO:0046872">
    <property type="term" value="F:metal ion binding"/>
    <property type="evidence" value="ECO:0007669"/>
    <property type="project" value="UniProtKB-KW"/>
</dbReference>
<keyword evidence="4" id="KW-0378">Hydrolase</keyword>
<keyword evidence="8" id="KW-0808">Transferase</keyword>
<protein>
    <recommendedName>
        <fullName evidence="12">Integrase catalytic domain-containing protein</fullName>
    </recommendedName>
</protein>
<dbReference type="GO" id="GO:0006310">
    <property type="term" value="P:DNA recombination"/>
    <property type="evidence" value="ECO:0007669"/>
    <property type="project" value="UniProtKB-KW"/>
</dbReference>
<dbReference type="InterPro" id="IPR013103">
    <property type="entry name" value="RVT_2"/>
</dbReference>
<dbReference type="SUPFAM" id="SSF53098">
    <property type="entry name" value="Ribonuclease H-like"/>
    <property type="match status" value="1"/>
</dbReference>
<gene>
    <name evidence="13" type="ORF">ACHAXA_003035</name>
</gene>
<evidence type="ECO:0000256" key="6">
    <source>
        <dbReference type="ARBA" id="ARBA00022908"/>
    </source>
</evidence>
<evidence type="ECO:0000256" key="11">
    <source>
        <dbReference type="SAM" id="MobiDB-lite"/>
    </source>
</evidence>
<organism evidence="13 14">
    <name type="scientific">Cyclostephanos tholiformis</name>
    <dbReference type="NCBI Taxonomy" id="382380"/>
    <lineage>
        <taxon>Eukaryota</taxon>
        <taxon>Sar</taxon>
        <taxon>Stramenopiles</taxon>
        <taxon>Ochrophyta</taxon>
        <taxon>Bacillariophyta</taxon>
        <taxon>Coscinodiscophyceae</taxon>
        <taxon>Thalassiosirophycidae</taxon>
        <taxon>Stephanodiscales</taxon>
        <taxon>Stephanodiscaceae</taxon>
        <taxon>Cyclostephanos</taxon>
    </lineage>
</organism>
<evidence type="ECO:0000259" key="12">
    <source>
        <dbReference type="PROSITE" id="PS50994"/>
    </source>
</evidence>
<dbReference type="InterPro" id="IPR036397">
    <property type="entry name" value="RNaseH_sf"/>
</dbReference>
<dbReference type="PANTHER" id="PTHR42648:SF11">
    <property type="entry name" value="TRANSPOSON TY4-P GAG-POL POLYPROTEIN"/>
    <property type="match status" value="1"/>
</dbReference>
<evidence type="ECO:0000313" key="14">
    <source>
        <dbReference type="Proteomes" id="UP001530377"/>
    </source>
</evidence>
<evidence type="ECO:0000313" key="13">
    <source>
        <dbReference type="EMBL" id="KAL3809798.1"/>
    </source>
</evidence>
<accession>A0ABD3RAE1</accession>
<dbReference type="Gene3D" id="3.30.420.10">
    <property type="entry name" value="Ribonuclease H-like superfamily/Ribonuclease H"/>
    <property type="match status" value="1"/>
</dbReference>
<dbReference type="InterPro" id="IPR039537">
    <property type="entry name" value="Retrotran_Ty1/copia-like"/>
</dbReference>
<feature type="domain" description="Integrase catalytic" evidence="12">
    <location>
        <begin position="211"/>
        <end position="393"/>
    </location>
</feature>
<dbReference type="Pfam" id="PF07727">
    <property type="entry name" value="RVT_2"/>
    <property type="match status" value="1"/>
</dbReference>
<dbReference type="CDD" id="cd09272">
    <property type="entry name" value="RNase_HI_RT_Ty1"/>
    <property type="match status" value="1"/>
</dbReference>
<dbReference type="GO" id="GO:0003964">
    <property type="term" value="F:RNA-directed DNA polymerase activity"/>
    <property type="evidence" value="ECO:0007669"/>
    <property type="project" value="UniProtKB-KW"/>
</dbReference>
<evidence type="ECO:0000256" key="5">
    <source>
        <dbReference type="ARBA" id="ARBA00022842"/>
    </source>
</evidence>
<dbReference type="GO" id="GO:0015074">
    <property type="term" value="P:DNA integration"/>
    <property type="evidence" value="ECO:0007669"/>
    <property type="project" value="UniProtKB-KW"/>
</dbReference>
<reference evidence="13 14" key="1">
    <citation type="submission" date="2024-10" db="EMBL/GenBank/DDBJ databases">
        <title>Updated reference genomes for cyclostephanoid diatoms.</title>
        <authorList>
            <person name="Roberts W.R."/>
            <person name="Alverson A.J."/>
        </authorList>
    </citation>
    <scope>NUCLEOTIDE SEQUENCE [LARGE SCALE GENOMIC DNA]</scope>
    <source>
        <strain evidence="13 14">AJA228-03</strain>
    </source>
</reference>
<feature type="region of interest" description="Disordered" evidence="11">
    <location>
        <begin position="1756"/>
        <end position="1797"/>
    </location>
</feature>
<feature type="region of interest" description="Disordered" evidence="11">
    <location>
        <begin position="1647"/>
        <end position="1669"/>
    </location>
</feature>
<keyword evidence="14" id="KW-1185">Reference proteome</keyword>
<dbReference type="Proteomes" id="UP001530377">
    <property type="component" value="Unassembled WGS sequence"/>
</dbReference>
<name>A0ABD3RAE1_9STRA</name>
<keyword evidence="8" id="KW-0548">Nucleotidyltransferase</keyword>
<keyword evidence="3" id="KW-0255">Endonuclease</keyword>
<dbReference type="GO" id="GO:0016787">
    <property type="term" value="F:hydrolase activity"/>
    <property type="evidence" value="ECO:0007669"/>
    <property type="project" value="UniProtKB-KW"/>
</dbReference>
<evidence type="ECO:0000256" key="4">
    <source>
        <dbReference type="ARBA" id="ARBA00022801"/>
    </source>
</evidence>
<feature type="compositionally biased region" description="Polar residues" evidence="11">
    <location>
        <begin position="1647"/>
        <end position="1656"/>
    </location>
</feature>
<keyword evidence="6" id="KW-0229">DNA integration</keyword>
<keyword evidence="10" id="KW-0511">Multifunctional enzyme</keyword>
<evidence type="ECO:0000256" key="7">
    <source>
        <dbReference type="ARBA" id="ARBA00022918"/>
    </source>
</evidence>
<keyword evidence="7" id="KW-0695">RNA-directed DNA polymerase</keyword>
<proteinExistence type="predicted"/>
<keyword evidence="8" id="KW-0239">DNA-directed DNA polymerase</keyword>
<comment type="caution">
    <text evidence="13">The sequence shown here is derived from an EMBL/GenBank/DDBJ whole genome shotgun (WGS) entry which is preliminary data.</text>
</comment>
<dbReference type="PROSITE" id="PS50994">
    <property type="entry name" value="INTEGRASE"/>
    <property type="match status" value="1"/>
</dbReference>
<dbReference type="GO" id="GO:0004519">
    <property type="term" value="F:endonuclease activity"/>
    <property type="evidence" value="ECO:0007669"/>
    <property type="project" value="UniProtKB-KW"/>
</dbReference>
<evidence type="ECO:0000256" key="1">
    <source>
        <dbReference type="ARBA" id="ARBA00022722"/>
    </source>
</evidence>
<dbReference type="InterPro" id="IPR012337">
    <property type="entry name" value="RNaseH-like_sf"/>
</dbReference>
<dbReference type="EMBL" id="JALLPB020000374">
    <property type="protein sequence ID" value="KAL3809798.1"/>
    <property type="molecule type" value="Genomic_DNA"/>
</dbReference>
<keyword evidence="9" id="KW-0233">DNA recombination</keyword>
<evidence type="ECO:0000256" key="8">
    <source>
        <dbReference type="ARBA" id="ARBA00022932"/>
    </source>
</evidence>
<dbReference type="InterPro" id="IPR001584">
    <property type="entry name" value="Integrase_cat-core"/>
</dbReference>
<keyword evidence="1" id="KW-0540">Nuclease</keyword>
<evidence type="ECO:0000256" key="9">
    <source>
        <dbReference type="ARBA" id="ARBA00023172"/>
    </source>
</evidence>
<keyword evidence="5" id="KW-0460">Magnesium</keyword>
<evidence type="ECO:0000256" key="2">
    <source>
        <dbReference type="ARBA" id="ARBA00022723"/>
    </source>
</evidence>
<sequence length="1797" mass="201471">MVSVDDIPPMPIAVALAGSTPSTDDCCTKRGLIPLECTDGSVHWQLCYYCANVVETIISPQAILASSDVFHTWKQTGFKDGRHGTLHFNSADGLVSMHIPLECCDGLYYCHSDVITVNQTTPTPGSFRLFRVDQPPPPTALRCTSRYSPVSKRKQLESELWLLRLGSPGVSQLDRLPGHAIGIPAEFDHHPFRFIDFKAQARIRKQAAQRSAIRTHDIKWRYYMDFGFMRASTADFGKRNNTTDRVVFSYDGYSSYLLIVDDASRYIWVFLTSSKEPPIAIVSLFLTQHGLADGGCIRTDQGGELARSIRFQDSVLRNHNYVIEPTGSDSPSQNGAVERYNDTFGIKTRTLLYGSGLPAKYWSAALCHAVFLHNRLVHEHTRTTPFEAYFGLKPDLSRLRVFGSRVCVKQAGTHAGKLDRNDFTGIFLGYTATTQNIKYIDLTSGIVKTSHHADFDEAWYLQQTRPPAAQLLYDLGVEPDDGVPDCDINTDPTPTVTTPTPWPPMKSLDTLTPWLAPPACRVSPLPLRETAAPCLETLPFRPRTAAAATVSVTLPTSTPPAVPLDLTPHRPSASRTKATLAAELVSEFLISKKDITPIYLSPCPYFASFEEELDLRKFDLTQHTTAGLEFAEVDGRLVLEGMTSGTPGAKIPRWRSRLKGEWLIQIGATTVHSLADARNALLRHTTSTTSPVVLLFSHPEIRHATTHNGLPIVSSAPFHQQIHDQLNRRWDFDTVAAHLLKAPSFQLVTDGNVINCVTKAMKLTRGKLIQMDDWNDWRESEFLQLNQYHRQGMFGEPVPPPDGNAIFHLVWTYTIKAVDGRKKARCVCNGSTRTGQVRVLAETYANCVEQTSARLFYAVSTAKNMLIFGADVCNTFAEASAPKQPFSIRPDKAFNEWWTNHLHRPPIPTGHVIPVLKAMQGHPESLRLWEKHADKILRGLGLSPTVHEPCLYSGTVNGNRILFLRQVDDFAIAAPNATTSNILMDLIDEKLSVPIKRQGYLDMYNGVDILQTRHYIKIHVKSFVEKVFVKHIGTWMKTAYPTPSRSTPLPSNDDWIKKFNSATGDPDPKSQSALQKQMQISYRSGVGELIWAMTTCRPDLAYTSVELSQSNTCPAIEHYHGLKHALKFLYNSRDDGIYFWRPTPRMELPEGPLPLINSSPAELRLDGRPEFPPLIAHAYADSDWATCPKTRPEFMAACDTGRTILYIQSILWDLDIPQEAATLLYEDNDGCTAMGNAQKPTPRTRHIDIKFFTLCDWVDRDLMLLDRIDTSINMADHLTKALHPTREVATVLYQGQLLRSWKDFSDVRDDDVDRMIAAIRRDQKESIAEIAVQRLKLAIYWVKYQIRTNRPFLNREGTDLTRYLSDTATDDFLPLREQKELVDTWFETNKEPDYSPLTLDVASAPKVFDKIKTILTRVRGAAGIPLAYVIRHQLEPPDGDDDPPYGEDDSKYPSYDEEMIARAPILLPGTWRFGQDEHLETSGPFAVNFRGDNMKVWGILHAMLSNTGAWQHVKKFSAGQNGRQAWRTLQTHYFGSDKVDLMASAIVTTLKNLHYSGDRANFTFDKYCTAHVEQHNQHAALQEYGIKALEERDKILHFQLGIKDPTFEPVRSSIIVGKADGKFQDFDSVMTTYMTFKRAQTSLAPTSRVSAVSTKSGGRRGGAKRDDADARKNGLVPQAEVDKCTHIVKRYYPRPEYKRLTPAERAKLWQLNNPGVTPGTGKTSGKRKAESMDSKIAALTSAMNSAATVISSLTNATKKTDPVPPEIPDNIEMEDASNRTNPALTRQGHVPKKNRTE</sequence>
<evidence type="ECO:0000256" key="10">
    <source>
        <dbReference type="ARBA" id="ARBA00023268"/>
    </source>
</evidence>
<evidence type="ECO:0000256" key="3">
    <source>
        <dbReference type="ARBA" id="ARBA00022759"/>
    </source>
</evidence>
<keyword evidence="2" id="KW-0479">Metal-binding</keyword>